<dbReference type="Gene3D" id="2.70.98.10">
    <property type="match status" value="1"/>
</dbReference>
<dbReference type="AlphaFoldDB" id="A0A0F7SIX7"/>
<dbReference type="InterPro" id="IPR005887">
    <property type="entry name" value="GH92_a_mannosidase_put"/>
</dbReference>
<dbReference type="Pfam" id="PF07971">
    <property type="entry name" value="Glyco_hydro_92"/>
    <property type="match status" value="1"/>
</dbReference>
<dbReference type="EMBL" id="LN483345">
    <property type="protein sequence ID" value="CDZ98345.1"/>
    <property type="molecule type" value="Genomic_DNA"/>
</dbReference>
<dbReference type="InterPro" id="IPR041371">
    <property type="entry name" value="GH92_N"/>
</dbReference>
<evidence type="ECO:0000313" key="3">
    <source>
        <dbReference type="EMBL" id="CDZ98345.1"/>
    </source>
</evidence>
<sequence>MYIWDDSGIVRAVASLVASFSVLSSSFRSPINEISLSTDSFRQPPSEVVDLIDPLVGTGGDEPNKSGGMIPTTAPPFAMTRWTAQTRQNFVSSTSYNVTDPRIHGFQGTHQPAIWMGESGQVVVQAGLGTVTPAFQDRGLAFSHDDEVTFPSYYRVNMSAGQGGRIIGEHSSSSRVGHIRYTFQNTTLSPFVIVQSTRNTIITSDPSNVTAVLGGSAYINPFLREIAGSNPERQDSIIGPSSASSFAGYYVARFSEPFASYGTSNGRTLYRNTVSLEEGEDIAGWVTFVSHVQQVEVKIGTSFISIDQARRNLEREIGKTWRLEDTAQACRQEWKSALETVTLTGTDADREDKKWKKIFYTSFWHSLQYPYEVSEEGRYYSGYDDSVHTGISYSGYSIWDTFRAAWPWQILFVPERISGMINSMLQDYEQGGWLPMWKNVVETNIMIGTHADSLIATAMVRNMTCFNQTLAYEAIKKNADVPPVNDTTTQYADREEHTDYEVRAGLTLYKKKGFVAHDQHTEAGSRTLAYAYDDYAVSVVASLMNQSSDAEFYADRSLNYKRIYNHQTGFMEARLENGSWAGPDAGWTEGDKWAYTFDVLHDMNGLIKLKKGSEKFAAFLDEHFNGGHNDHTNEPSHHMPYLYSIARFPSKSAERVHQVALLERNYGLGPEGLLGNEDCGQMSAWFLFSSFGFYPVNPASTEYIVGSPLFSNISISLPDPHDTSSPRIKLNILAPGAPYKKFIRSLTINGKTVDQPVIHHQDILQGGVFEFEMSESPTDWGTI</sequence>
<organism evidence="3">
    <name type="scientific">Phaffia rhodozyma</name>
    <name type="common">Yeast</name>
    <name type="synonym">Xanthophyllomyces dendrorhous</name>
    <dbReference type="NCBI Taxonomy" id="264483"/>
    <lineage>
        <taxon>Eukaryota</taxon>
        <taxon>Fungi</taxon>
        <taxon>Dikarya</taxon>
        <taxon>Basidiomycota</taxon>
        <taxon>Agaricomycotina</taxon>
        <taxon>Tremellomycetes</taxon>
        <taxon>Cystofilobasidiales</taxon>
        <taxon>Mrakiaceae</taxon>
        <taxon>Phaffia</taxon>
    </lineage>
</organism>
<dbReference type="Gene3D" id="3.30.2080.10">
    <property type="entry name" value="GH92 mannosidase domain"/>
    <property type="match status" value="1"/>
</dbReference>
<proteinExistence type="predicted"/>
<name>A0A0F7SIX7_PHARH</name>
<keyword evidence="3" id="KW-0378">Hydrolase</keyword>
<feature type="domain" description="Glycosyl hydrolase family 92 N-terminal" evidence="2">
    <location>
        <begin position="52"/>
        <end position="302"/>
    </location>
</feature>
<dbReference type="GO" id="GO:0005829">
    <property type="term" value="C:cytosol"/>
    <property type="evidence" value="ECO:0007669"/>
    <property type="project" value="TreeGrafter"/>
</dbReference>
<dbReference type="GO" id="GO:0005634">
    <property type="term" value="C:nucleus"/>
    <property type="evidence" value="ECO:0007669"/>
    <property type="project" value="TreeGrafter"/>
</dbReference>
<dbReference type="InterPro" id="IPR014718">
    <property type="entry name" value="GH-type_carb-bd"/>
</dbReference>
<dbReference type="Gene3D" id="1.20.1050.60">
    <property type="entry name" value="alpha-1,2-mannosidase"/>
    <property type="match status" value="1"/>
</dbReference>
<dbReference type="PANTHER" id="PTHR12143">
    <property type="entry name" value="PEPTIDE N-GLYCANASE PNGASE -RELATED"/>
    <property type="match status" value="1"/>
</dbReference>
<dbReference type="Pfam" id="PF17678">
    <property type="entry name" value="Glyco_hydro_92N"/>
    <property type="match status" value="1"/>
</dbReference>
<keyword evidence="3" id="KW-0326">Glycosidase</keyword>
<dbReference type="GO" id="GO:0006516">
    <property type="term" value="P:glycoprotein catabolic process"/>
    <property type="evidence" value="ECO:0007669"/>
    <property type="project" value="TreeGrafter"/>
</dbReference>
<dbReference type="GO" id="GO:0030246">
    <property type="term" value="F:carbohydrate binding"/>
    <property type="evidence" value="ECO:0007669"/>
    <property type="project" value="InterPro"/>
</dbReference>
<accession>A0A0F7SIX7</accession>
<dbReference type="NCBIfam" id="TIGR01180">
    <property type="entry name" value="aman2_put"/>
    <property type="match status" value="1"/>
</dbReference>
<dbReference type="GO" id="GO:0016798">
    <property type="term" value="F:hydrolase activity, acting on glycosyl bonds"/>
    <property type="evidence" value="ECO:0007669"/>
    <property type="project" value="UniProtKB-KW"/>
</dbReference>
<evidence type="ECO:0000259" key="1">
    <source>
        <dbReference type="Pfam" id="PF07971"/>
    </source>
</evidence>
<dbReference type="Gene3D" id="1.20.1610.10">
    <property type="entry name" value="alpha-1,2-mannosidases domains"/>
    <property type="match status" value="1"/>
</dbReference>
<feature type="domain" description="Glycosyl hydrolase family 92" evidence="1">
    <location>
        <begin position="308"/>
        <end position="774"/>
    </location>
</feature>
<dbReference type="InterPro" id="IPR050883">
    <property type="entry name" value="PNGase"/>
</dbReference>
<dbReference type="PANTHER" id="PTHR12143:SF43">
    <property type="entry name" value="PUTATIVE-RELATED"/>
    <property type="match status" value="1"/>
</dbReference>
<dbReference type="GO" id="GO:0000224">
    <property type="term" value="F:peptide-N4-(N-acetyl-beta-glucosaminyl)asparagine amidase activity"/>
    <property type="evidence" value="ECO:0007669"/>
    <property type="project" value="TreeGrafter"/>
</dbReference>
<dbReference type="FunFam" id="1.20.1050.60:FF:000001">
    <property type="entry name" value="Putative alpha-1,2-mannosidase"/>
    <property type="match status" value="1"/>
</dbReference>
<dbReference type="InterPro" id="IPR012939">
    <property type="entry name" value="Glyco_hydro_92"/>
</dbReference>
<reference evidence="3" key="1">
    <citation type="submission" date="2014-08" db="EMBL/GenBank/DDBJ databases">
        <authorList>
            <person name="Sharma Rahul"/>
            <person name="Thines Marco"/>
        </authorList>
    </citation>
    <scope>NUCLEOTIDE SEQUENCE</scope>
</reference>
<dbReference type="GO" id="GO:0005975">
    <property type="term" value="P:carbohydrate metabolic process"/>
    <property type="evidence" value="ECO:0007669"/>
    <property type="project" value="InterPro"/>
</dbReference>
<protein>
    <submittedName>
        <fullName evidence="3">Six-hairpin glycosidase-like</fullName>
    </submittedName>
</protein>
<evidence type="ECO:0000259" key="2">
    <source>
        <dbReference type="Pfam" id="PF17678"/>
    </source>
</evidence>
<dbReference type="SUPFAM" id="SSF48208">
    <property type="entry name" value="Six-hairpin glycosidases"/>
    <property type="match status" value="1"/>
</dbReference>
<dbReference type="InterPro" id="IPR008928">
    <property type="entry name" value="6-hairpin_glycosidase_sf"/>
</dbReference>